<dbReference type="Proteomes" id="UP000001070">
    <property type="component" value="Unassembled WGS sequence"/>
</dbReference>
<reference evidence="2 3" key="1">
    <citation type="journal article" date="2007" name="Nature">
        <title>Evolution of genes and genomes on the Drosophila phylogeny.</title>
        <authorList>
            <consortium name="Drosophila 12 Genomes Consortium"/>
            <person name="Clark A.G."/>
            <person name="Eisen M.B."/>
            <person name="Smith D.R."/>
            <person name="Bergman C.M."/>
            <person name="Oliver B."/>
            <person name="Markow T.A."/>
            <person name="Kaufman T.C."/>
            <person name="Kellis M."/>
            <person name="Gelbart W."/>
            <person name="Iyer V.N."/>
            <person name="Pollard D.A."/>
            <person name="Sackton T.B."/>
            <person name="Larracuente A.M."/>
            <person name="Singh N.D."/>
            <person name="Abad J.P."/>
            <person name="Abt D.N."/>
            <person name="Adryan B."/>
            <person name="Aguade M."/>
            <person name="Akashi H."/>
            <person name="Anderson W.W."/>
            <person name="Aquadro C.F."/>
            <person name="Ardell D.H."/>
            <person name="Arguello R."/>
            <person name="Artieri C.G."/>
            <person name="Barbash D.A."/>
            <person name="Barker D."/>
            <person name="Barsanti P."/>
            <person name="Batterham P."/>
            <person name="Batzoglou S."/>
            <person name="Begun D."/>
            <person name="Bhutkar A."/>
            <person name="Blanco E."/>
            <person name="Bosak S.A."/>
            <person name="Bradley R.K."/>
            <person name="Brand A.D."/>
            <person name="Brent M.R."/>
            <person name="Brooks A.N."/>
            <person name="Brown R.H."/>
            <person name="Butlin R.K."/>
            <person name="Caggese C."/>
            <person name="Calvi B.R."/>
            <person name="Bernardo de Carvalho A."/>
            <person name="Caspi A."/>
            <person name="Castrezana S."/>
            <person name="Celniker S.E."/>
            <person name="Chang J.L."/>
            <person name="Chapple C."/>
            <person name="Chatterji S."/>
            <person name="Chinwalla A."/>
            <person name="Civetta A."/>
            <person name="Clifton S.W."/>
            <person name="Comeron J.M."/>
            <person name="Costello J.C."/>
            <person name="Coyne J.A."/>
            <person name="Daub J."/>
            <person name="David R.G."/>
            <person name="Delcher A.L."/>
            <person name="Delehaunty K."/>
            <person name="Do C.B."/>
            <person name="Ebling H."/>
            <person name="Edwards K."/>
            <person name="Eickbush T."/>
            <person name="Evans J.D."/>
            <person name="Filipski A."/>
            <person name="Findeiss S."/>
            <person name="Freyhult E."/>
            <person name="Fulton L."/>
            <person name="Fulton R."/>
            <person name="Garcia A.C."/>
            <person name="Gardiner A."/>
            <person name="Garfield D.A."/>
            <person name="Garvin B.E."/>
            <person name="Gibson G."/>
            <person name="Gilbert D."/>
            <person name="Gnerre S."/>
            <person name="Godfrey J."/>
            <person name="Good R."/>
            <person name="Gotea V."/>
            <person name="Gravely B."/>
            <person name="Greenberg A.J."/>
            <person name="Griffiths-Jones S."/>
            <person name="Gross S."/>
            <person name="Guigo R."/>
            <person name="Gustafson E.A."/>
            <person name="Haerty W."/>
            <person name="Hahn M.W."/>
            <person name="Halligan D.L."/>
            <person name="Halpern A.L."/>
            <person name="Halter G.M."/>
            <person name="Han M.V."/>
            <person name="Heger A."/>
            <person name="Hillier L."/>
            <person name="Hinrichs A.S."/>
            <person name="Holmes I."/>
            <person name="Hoskins R.A."/>
            <person name="Hubisz M.J."/>
            <person name="Hultmark D."/>
            <person name="Huntley M.A."/>
            <person name="Jaffe D.B."/>
            <person name="Jagadeeshan S."/>
            <person name="Jeck W.R."/>
            <person name="Johnson J."/>
            <person name="Jones C.D."/>
            <person name="Jordan W.C."/>
            <person name="Karpen G.H."/>
            <person name="Kataoka E."/>
            <person name="Keightley P.D."/>
            <person name="Kheradpour P."/>
            <person name="Kirkness E.F."/>
            <person name="Koerich L.B."/>
            <person name="Kristiansen K."/>
            <person name="Kudrna D."/>
            <person name="Kulathinal R.J."/>
            <person name="Kumar S."/>
            <person name="Kwok R."/>
            <person name="Lander E."/>
            <person name="Langley C.H."/>
            <person name="Lapoint R."/>
            <person name="Lazzaro B.P."/>
            <person name="Lee S.J."/>
            <person name="Levesque L."/>
            <person name="Li R."/>
            <person name="Lin C.F."/>
            <person name="Lin M.F."/>
            <person name="Lindblad-Toh K."/>
            <person name="Llopart A."/>
            <person name="Long M."/>
            <person name="Low L."/>
            <person name="Lozovsky E."/>
            <person name="Lu J."/>
            <person name="Luo M."/>
            <person name="Machado C.A."/>
            <person name="Makalowski W."/>
            <person name="Marzo M."/>
            <person name="Matsuda M."/>
            <person name="Matzkin L."/>
            <person name="McAllister B."/>
            <person name="McBride C.S."/>
            <person name="McKernan B."/>
            <person name="McKernan K."/>
            <person name="Mendez-Lago M."/>
            <person name="Minx P."/>
            <person name="Mollenhauer M.U."/>
            <person name="Montooth K."/>
            <person name="Mount S.M."/>
            <person name="Mu X."/>
            <person name="Myers E."/>
            <person name="Negre B."/>
            <person name="Newfeld S."/>
            <person name="Nielsen R."/>
            <person name="Noor M.A."/>
            <person name="O'Grady P."/>
            <person name="Pachter L."/>
            <person name="Papaceit M."/>
            <person name="Parisi M.J."/>
            <person name="Parisi M."/>
            <person name="Parts L."/>
            <person name="Pedersen J.S."/>
            <person name="Pesole G."/>
            <person name="Phillippy A.M."/>
            <person name="Ponting C.P."/>
            <person name="Pop M."/>
            <person name="Porcelli D."/>
            <person name="Powell J.R."/>
            <person name="Prohaska S."/>
            <person name="Pruitt K."/>
            <person name="Puig M."/>
            <person name="Quesneville H."/>
            <person name="Ram K.R."/>
            <person name="Rand D."/>
            <person name="Rasmussen M.D."/>
            <person name="Reed L.K."/>
            <person name="Reenan R."/>
            <person name="Reily A."/>
            <person name="Remington K.A."/>
            <person name="Rieger T.T."/>
            <person name="Ritchie M.G."/>
            <person name="Robin C."/>
            <person name="Rogers Y.H."/>
            <person name="Rohde C."/>
            <person name="Rozas J."/>
            <person name="Rubenfield M.J."/>
            <person name="Ruiz A."/>
            <person name="Russo S."/>
            <person name="Salzberg S.L."/>
            <person name="Sanchez-Gracia A."/>
            <person name="Saranga D.J."/>
            <person name="Sato H."/>
            <person name="Schaeffer S.W."/>
            <person name="Schatz M.C."/>
            <person name="Schlenke T."/>
            <person name="Schwartz R."/>
            <person name="Segarra C."/>
            <person name="Singh R.S."/>
            <person name="Sirot L."/>
            <person name="Sirota M."/>
            <person name="Sisneros N.B."/>
            <person name="Smith C.D."/>
            <person name="Smith T.F."/>
            <person name="Spieth J."/>
            <person name="Stage D.E."/>
            <person name="Stark A."/>
            <person name="Stephan W."/>
            <person name="Strausberg R.L."/>
            <person name="Strempel S."/>
            <person name="Sturgill D."/>
            <person name="Sutton G."/>
            <person name="Sutton G.G."/>
            <person name="Tao W."/>
            <person name="Teichmann S."/>
            <person name="Tobari Y.N."/>
            <person name="Tomimura Y."/>
            <person name="Tsolas J.M."/>
            <person name="Valente V.L."/>
            <person name="Venter E."/>
            <person name="Venter J.C."/>
            <person name="Vicario S."/>
            <person name="Vieira F.G."/>
            <person name="Vilella A.J."/>
            <person name="Villasante A."/>
            <person name="Walenz B."/>
            <person name="Wang J."/>
            <person name="Wasserman M."/>
            <person name="Watts T."/>
            <person name="Wilson D."/>
            <person name="Wilson R.K."/>
            <person name="Wing R.A."/>
            <person name="Wolfner M.F."/>
            <person name="Wong A."/>
            <person name="Wong G.K."/>
            <person name="Wu C.I."/>
            <person name="Wu G."/>
            <person name="Yamamoto D."/>
            <person name="Yang H.P."/>
            <person name="Yang S.P."/>
            <person name="Yorke J.A."/>
            <person name="Yoshida K."/>
            <person name="Zdobnov E."/>
            <person name="Zhang P."/>
            <person name="Zhang Y."/>
            <person name="Zimin A.V."/>
            <person name="Baldwin J."/>
            <person name="Abdouelleil A."/>
            <person name="Abdulkadir J."/>
            <person name="Abebe A."/>
            <person name="Abera B."/>
            <person name="Abreu J."/>
            <person name="Acer S.C."/>
            <person name="Aftuck L."/>
            <person name="Alexander A."/>
            <person name="An P."/>
            <person name="Anderson E."/>
            <person name="Anderson S."/>
            <person name="Arachi H."/>
            <person name="Azer M."/>
            <person name="Bachantsang P."/>
            <person name="Barry A."/>
            <person name="Bayul T."/>
            <person name="Berlin A."/>
            <person name="Bessette D."/>
            <person name="Bloom T."/>
            <person name="Blye J."/>
            <person name="Boguslavskiy L."/>
            <person name="Bonnet C."/>
            <person name="Boukhgalter B."/>
            <person name="Bourzgui I."/>
            <person name="Brown A."/>
            <person name="Cahill P."/>
            <person name="Channer S."/>
            <person name="Cheshatsang Y."/>
            <person name="Chuda L."/>
            <person name="Citroen M."/>
            <person name="Collymore A."/>
            <person name="Cooke P."/>
            <person name="Costello M."/>
            <person name="D'Aco K."/>
            <person name="Daza R."/>
            <person name="De Haan G."/>
            <person name="DeGray S."/>
            <person name="DeMaso C."/>
            <person name="Dhargay N."/>
            <person name="Dooley K."/>
            <person name="Dooley E."/>
            <person name="Doricent M."/>
            <person name="Dorje P."/>
            <person name="Dorjee K."/>
            <person name="Dupes A."/>
            <person name="Elong R."/>
            <person name="Falk J."/>
            <person name="Farina A."/>
            <person name="Faro S."/>
            <person name="Ferguson D."/>
            <person name="Fisher S."/>
            <person name="Foley C.D."/>
            <person name="Franke A."/>
            <person name="Friedrich D."/>
            <person name="Gadbois L."/>
            <person name="Gearin G."/>
            <person name="Gearin C.R."/>
            <person name="Giannoukos G."/>
            <person name="Goode T."/>
            <person name="Graham J."/>
            <person name="Grandbois E."/>
            <person name="Grewal S."/>
            <person name="Gyaltsen K."/>
            <person name="Hafez N."/>
            <person name="Hagos B."/>
            <person name="Hall J."/>
            <person name="Henson C."/>
            <person name="Hollinger A."/>
            <person name="Honan T."/>
            <person name="Huard M.D."/>
            <person name="Hughes L."/>
            <person name="Hurhula B."/>
            <person name="Husby M.E."/>
            <person name="Kamat A."/>
            <person name="Kanga B."/>
            <person name="Kashin S."/>
            <person name="Khazanovich D."/>
            <person name="Kisner P."/>
            <person name="Lance K."/>
            <person name="Lara M."/>
            <person name="Lee W."/>
            <person name="Lennon N."/>
            <person name="Letendre F."/>
            <person name="LeVine R."/>
            <person name="Lipovsky A."/>
            <person name="Liu X."/>
            <person name="Liu J."/>
            <person name="Liu S."/>
            <person name="Lokyitsang T."/>
            <person name="Lokyitsang Y."/>
            <person name="Lubonja R."/>
            <person name="Lui A."/>
            <person name="MacDonald P."/>
            <person name="Magnisalis V."/>
            <person name="Maru K."/>
            <person name="Matthews C."/>
            <person name="McCusker W."/>
            <person name="McDonough S."/>
            <person name="Mehta T."/>
            <person name="Meldrim J."/>
            <person name="Meneus L."/>
            <person name="Mihai O."/>
            <person name="Mihalev A."/>
            <person name="Mihova T."/>
            <person name="Mittelman R."/>
            <person name="Mlenga V."/>
            <person name="Montmayeur A."/>
            <person name="Mulrain L."/>
            <person name="Navidi A."/>
            <person name="Naylor J."/>
            <person name="Negash T."/>
            <person name="Nguyen T."/>
            <person name="Nguyen N."/>
            <person name="Nicol R."/>
            <person name="Norbu C."/>
            <person name="Norbu N."/>
            <person name="Novod N."/>
            <person name="O'Neill B."/>
            <person name="Osman S."/>
            <person name="Markiewicz E."/>
            <person name="Oyono O.L."/>
            <person name="Patti C."/>
            <person name="Phunkhang P."/>
            <person name="Pierre F."/>
            <person name="Priest M."/>
            <person name="Raghuraman S."/>
            <person name="Rege F."/>
            <person name="Reyes R."/>
            <person name="Rise C."/>
            <person name="Rogov P."/>
            <person name="Ross K."/>
            <person name="Ryan E."/>
            <person name="Settipalli S."/>
            <person name="Shea T."/>
            <person name="Sherpa N."/>
            <person name="Shi L."/>
            <person name="Shih D."/>
            <person name="Sparrow T."/>
            <person name="Spaulding J."/>
            <person name="Stalker J."/>
            <person name="Stange-Thomann N."/>
            <person name="Stavropoulos S."/>
            <person name="Stone C."/>
            <person name="Strader C."/>
            <person name="Tesfaye S."/>
            <person name="Thomson T."/>
            <person name="Thoulutsang Y."/>
            <person name="Thoulutsang D."/>
            <person name="Topham K."/>
            <person name="Topping I."/>
            <person name="Tsamla T."/>
            <person name="Vassiliev H."/>
            <person name="Vo A."/>
            <person name="Wangchuk T."/>
            <person name="Wangdi T."/>
            <person name="Weiand M."/>
            <person name="Wilkinson J."/>
            <person name="Wilson A."/>
            <person name="Yadav S."/>
            <person name="Young G."/>
            <person name="Yu Q."/>
            <person name="Zembek L."/>
            <person name="Zhong D."/>
            <person name="Zimmer A."/>
            <person name="Zwirko Z."/>
            <person name="Jaffe D.B."/>
            <person name="Alvarez P."/>
            <person name="Brockman W."/>
            <person name="Butler J."/>
            <person name="Chin C."/>
            <person name="Gnerre S."/>
            <person name="Grabherr M."/>
            <person name="Kleber M."/>
            <person name="Mauceli E."/>
            <person name="MacCallum I."/>
        </authorList>
    </citation>
    <scope>NUCLEOTIDE SEQUENCE [LARGE SCALE GENOMIC DNA]</scope>
    <source>
        <strain evidence="3">Tucson 15287-2541.00</strain>
    </source>
</reference>
<dbReference type="FunCoup" id="B4JDW5">
    <property type="interactions" value="4"/>
</dbReference>
<protein>
    <submittedName>
        <fullName evidence="2">GH11261</fullName>
    </submittedName>
</protein>
<name>B4JDW5_DROGR</name>
<dbReference type="PhylomeDB" id="B4JDW5"/>
<dbReference type="OrthoDB" id="6577442at2759"/>
<dbReference type="InParanoid" id="B4JDW5"/>
<dbReference type="EMBL" id="CH916368">
    <property type="protein sequence ID" value="EDW03485.1"/>
    <property type="molecule type" value="Genomic_DNA"/>
</dbReference>
<dbReference type="PROSITE" id="PS51029">
    <property type="entry name" value="MADF"/>
    <property type="match status" value="1"/>
</dbReference>
<dbReference type="OMA" id="ECLWMEN"/>
<sequence>MADQAPVLQSNSSFSLTNLASLSKRRKRKWRHYFKLIDLYKKNECLWMENHKDFCNFALKEDIWEKIAIQMTNRAHPNPVPEKWKRLVVRWRYKVQLEQLHKEQARFYNKIDVLPPKLRYSDQFQFLLKHMFDRNKSAKKVVQVSAPETDAGAAAVSKVSLSAKYMRLGRTKNKNRTSFGNKLQSLESLRNKRRSTLTLTPEAFQKLP</sequence>
<organism evidence="3">
    <name type="scientific">Drosophila grimshawi</name>
    <name type="common">Hawaiian fruit fly</name>
    <name type="synonym">Idiomyia grimshawi</name>
    <dbReference type="NCBI Taxonomy" id="7222"/>
    <lineage>
        <taxon>Eukaryota</taxon>
        <taxon>Metazoa</taxon>
        <taxon>Ecdysozoa</taxon>
        <taxon>Arthropoda</taxon>
        <taxon>Hexapoda</taxon>
        <taxon>Insecta</taxon>
        <taxon>Pterygota</taxon>
        <taxon>Neoptera</taxon>
        <taxon>Endopterygota</taxon>
        <taxon>Diptera</taxon>
        <taxon>Brachycera</taxon>
        <taxon>Muscomorpha</taxon>
        <taxon>Ephydroidea</taxon>
        <taxon>Drosophilidae</taxon>
        <taxon>Drosophila</taxon>
        <taxon>Hawaiian Drosophila</taxon>
    </lineage>
</organism>
<dbReference type="HOGENOM" id="CLU_092927_1_0_1"/>
<dbReference type="PANTHER" id="PTHR21505">
    <property type="entry name" value="MADF DOMAIN-CONTAINING PROTEIN-RELATED"/>
    <property type="match status" value="1"/>
</dbReference>
<proteinExistence type="predicted"/>
<evidence type="ECO:0000313" key="3">
    <source>
        <dbReference type="Proteomes" id="UP000001070"/>
    </source>
</evidence>
<evidence type="ECO:0000313" key="2">
    <source>
        <dbReference type="EMBL" id="EDW03485.1"/>
    </source>
</evidence>
<evidence type="ECO:0000259" key="1">
    <source>
        <dbReference type="PROSITE" id="PS51029"/>
    </source>
</evidence>
<accession>B4JDW5</accession>
<dbReference type="Pfam" id="PF10545">
    <property type="entry name" value="MADF_DNA_bdg"/>
    <property type="match status" value="1"/>
</dbReference>
<dbReference type="eggNOG" id="ENOG502TBGG">
    <property type="taxonomic scope" value="Eukaryota"/>
</dbReference>
<keyword evidence="3" id="KW-1185">Reference proteome</keyword>
<dbReference type="PANTHER" id="PTHR21505:SF8">
    <property type="entry name" value="DPT-YFP REPRESSOR BY OVEREXPRESSION, ISOFORM D-RELATED"/>
    <property type="match status" value="1"/>
</dbReference>
<gene>
    <name evidence="2" type="primary">Dgri\GH11261</name>
    <name evidence="2" type="ORF">Dgri_GH11261</name>
</gene>
<dbReference type="InterPro" id="IPR006578">
    <property type="entry name" value="MADF-dom"/>
</dbReference>
<feature type="domain" description="MADF" evidence="1">
    <location>
        <begin position="35"/>
        <end position="132"/>
    </location>
</feature>
<dbReference type="KEGG" id="dgr:6562637"/>
<dbReference type="AlphaFoldDB" id="B4JDW5"/>